<proteinExistence type="predicted"/>
<keyword evidence="1" id="KW-1133">Transmembrane helix</keyword>
<feature type="transmembrane region" description="Helical" evidence="1">
    <location>
        <begin position="69"/>
        <end position="88"/>
    </location>
</feature>
<dbReference type="GeneTree" id="ENSGT01010000223737"/>
<accession>A0A673ZW13</accession>
<dbReference type="AlphaFoldDB" id="A0A673ZW13"/>
<evidence type="ECO:0000256" key="1">
    <source>
        <dbReference type="SAM" id="Phobius"/>
    </source>
</evidence>
<keyword evidence="3" id="KW-1185">Reference proteome</keyword>
<name>A0A673ZW13_SALTR</name>
<reference evidence="2" key="2">
    <citation type="submission" date="2025-09" db="UniProtKB">
        <authorList>
            <consortium name="Ensembl"/>
        </authorList>
    </citation>
    <scope>IDENTIFICATION</scope>
</reference>
<dbReference type="OMA" id="MFICVTG"/>
<organism evidence="2 3">
    <name type="scientific">Salmo trutta</name>
    <name type="common">Brown trout</name>
    <dbReference type="NCBI Taxonomy" id="8032"/>
    <lineage>
        <taxon>Eukaryota</taxon>
        <taxon>Metazoa</taxon>
        <taxon>Chordata</taxon>
        <taxon>Craniata</taxon>
        <taxon>Vertebrata</taxon>
        <taxon>Euteleostomi</taxon>
        <taxon>Actinopterygii</taxon>
        <taxon>Neopterygii</taxon>
        <taxon>Teleostei</taxon>
        <taxon>Protacanthopterygii</taxon>
        <taxon>Salmoniformes</taxon>
        <taxon>Salmonidae</taxon>
        <taxon>Salmoninae</taxon>
        <taxon>Salmo</taxon>
    </lineage>
</organism>
<dbReference type="InParanoid" id="A0A673ZW13"/>
<protein>
    <submittedName>
        <fullName evidence="2">Uncharacterized protein</fullName>
    </submittedName>
</protein>
<keyword evidence="1" id="KW-0812">Transmembrane</keyword>
<reference evidence="2" key="1">
    <citation type="submission" date="2025-08" db="UniProtKB">
        <authorList>
            <consortium name="Ensembl"/>
        </authorList>
    </citation>
    <scope>IDENTIFICATION</scope>
</reference>
<dbReference type="Ensembl" id="ENSSTUT00000053376.1">
    <property type="protein sequence ID" value="ENSSTUP00000051048.1"/>
    <property type="gene ID" value="ENSSTUG00000021555.1"/>
</dbReference>
<dbReference type="Proteomes" id="UP000472277">
    <property type="component" value="Chromosome 30"/>
</dbReference>
<sequence>MFICVTGFVSSRTTFLRFVVGGEQVGRVPCKVASILKAVDSVLKSLRREGSLSKSAICAIHCDTPLMCIVFPAIVCPINIVFVCLFGVKRYGVHINGYCQDENGELRSEWQTVSCMMVLMSGP</sequence>
<evidence type="ECO:0000313" key="3">
    <source>
        <dbReference type="Proteomes" id="UP000472277"/>
    </source>
</evidence>
<evidence type="ECO:0000313" key="2">
    <source>
        <dbReference type="Ensembl" id="ENSSTUP00000051048.1"/>
    </source>
</evidence>
<keyword evidence="1" id="KW-0472">Membrane</keyword>